<dbReference type="InterPro" id="IPR003313">
    <property type="entry name" value="AraC-bd"/>
</dbReference>
<dbReference type="PROSITE" id="PS01124">
    <property type="entry name" value="HTH_ARAC_FAMILY_2"/>
    <property type="match status" value="1"/>
</dbReference>
<dbReference type="InterPro" id="IPR018062">
    <property type="entry name" value="HTH_AraC-typ_CS"/>
</dbReference>
<dbReference type="GO" id="GO:0043565">
    <property type="term" value="F:sequence-specific DNA binding"/>
    <property type="evidence" value="ECO:0007669"/>
    <property type="project" value="InterPro"/>
</dbReference>
<gene>
    <name evidence="5" type="ORF">SAMN05661044_01309</name>
</gene>
<keyword evidence="3" id="KW-0804">Transcription</keyword>
<evidence type="ECO:0000256" key="1">
    <source>
        <dbReference type="ARBA" id="ARBA00023015"/>
    </source>
</evidence>
<keyword evidence="2" id="KW-0238">DNA-binding</keyword>
<dbReference type="SMART" id="SM00342">
    <property type="entry name" value="HTH_ARAC"/>
    <property type="match status" value="1"/>
</dbReference>
<evidence type="ECO:0000256" key="2">
    <source>
        <dbReference type="ARBA" id="ARBA00023125"/>
    </source>
</evidence>
<evidence type="ECO:0000313" key="6">
    <source>
        <dbReference type="Proteomes" id="UP000199421"/>
    </source>
</evidence>
<organism evidence="5 6">
    <name type="scientific">Olivibacter domesticus</name>
    <name type="common">Pseudosphingobacterium domesticum</name>
    <dbReference type="NCBI Taxonomy" id="407022"/>
    <lineage>
        <taxon>Bacteria</taxon>
        <taxon>Pseudomonadati</taxon>
        <taxon>Bacteroidota</taxon>
        <taxon>Sphingobacteriia</taxon>
        <taxon>Sphingobacteriales</taxon>
        <taxon>Sphingobacteriaceae</taxon>
        <taxon>Olivibacter</taxon>
    </lineage>
</organism>
<dbReference type="OrthoDB" id="9782911at2"/>
<dbReference type="SUPFAM" id="SSF46689">
    <property type="entry name" value="Homeodomain-like"/>
    <property type="match status" value="2"/>
</dbReference>
<dbReference type="InterPro" id="IPR037923">
    <property type="entry name" value="HTH-like"/>
</dbReference>
<protein>
    <submittedName>
        <fullName evidence="5">AraC-like ligand binding domain-containing protein</fullName>
    </submittedName>
</protein>
<dbReference type="PANTHER" id="PTHR43280:SF30">
    <property type="entry name" value="MMSAB OPERON REGULATORY PROTEIN"/>
    <property type="match status" value="1"/>
</dbReference>
<dbReference type="RefSeq" id="WP_093320489.1">
    <property type="nucleotide sequence ID" value="NZ_FOAF01000001.1"/>
</dbReference>
<dbReference type="STRING" id="407022.SAMN05661044_01309"/>
<dbReference type="Pfam" id="PF12833">
    <property type="entry name" value="HTH_18"/>
    <property type="match status" value="1"/>
</dbReference>
<sequence length="296" mass="34526">MDPYRKYFSAKQLQELVEMQPNWGVNVLNVGHNIHPANTNYPDKNHPNSYFFNWKKGRILKEYQLVFIAEGRGTFQTEHFGEVPITPGSVFLLFPNTWHTFKPLKDYGWEEYWVGFNGPYAEYLMNQECFNPNFPLIHMGFNFEFLDIFTRLLETLKGEGIAYCQIASCLTIQLLGLTYAAALLKESPQNRKEHIINNIRFKMHDNLEKNIALDDLAAQHNVSYTWFRKAFKEVIGSSPGQYLLNLKLEKTCKMLKETDLTVSEIAFATGFTSEYHFSRIFKKKLKMAPSVYKRCP</sequence>
<reference evidence="6" key="1">
    <citation type="submission" date="2016-10" db="EMBL/GenBank/DDBJ databases">
        <authorList>
            <person name="Varghese N."/>
            <person name="Submissions S."/>
        </authorList>
    </citation>
    <scope>NUCLEOTIDE SEQUENCE [LARGE SCALE GENOMIC DNA]</scope>
    <source>
        <strain evidence="6">DSM 18733</strain>
    </source>
</reference>
<dbReference type="PROSITE" id="PS00041">
    <property type="entry name" value="HTH_ARAC_FAMILY_1"/>
    <property type="match status" value="1"/>
</dbReference>
<dbReference type="GO" id="GO:0003700">
    <property type="term" value="F:DNA-binding transcription factor activity"/>
    <property type="evidence" value="ECO:0007669"/>
    <property type="project" value="InterPro"/>
</dbReference>
<dbReference type="PRINTS" id="PR00032">
    <property type="entry name" value="HTHARAC"/>
</dbReference>
<proteinExistence type="predicted"/>
<dbReference type="InterPro" id="IPR009057">
    <property type="entry name" value="Homeodomain-like_sf"/>
</dbReference>
<dbReference type="AlphaFoldDB" id="A0A1H7KCZ9"/>
<dbReference type="SUPFAM" id="SSF51215">
    <property type="entry name" value="Regulatory protein AraC"/>
    <property type="match status" value="1"/>
</dbReference>
<name>A0A1H7KCZ9_OLID1</name>
<evidence type="ECO:0000313" key="5">
    <source>
        <dbReference type="EMBL" id="SEK84741.1"/>
    </source>
</evidence>
<dbReference type="Proteomes" id="UP000199421">
    <property type="component" value="Unassembled WGS sequence"/>
</dbReference>
<dbReference type="InterPro" id="IPR014710">
    <property type="entry name" value="RmlC-like_jellyroll"/>
</dbReference>
<dbReference type="Gene3D" id="1.10.10.60">
    <property type="entry name" value="Homeodomain-like"/>
    <property type="match status" value="2"/>
</dbReference>
<dbReference type="InterPro" id="IPR020449">
    <property type="entry name" value="Tscrpt_reg_AraC-type_HTH"/>
</dbReference>
<dbReference type="InterPro" id="IPR018060">
    <property type="entry name" value="HTH_AraC"/>
</dbReference>
<evidence type="ECO:0000259" key="4">
    <source>
        <dbReference type="PROSITE" id="PS01124"/>
    </source>
</evidence>
<dbReference type="Pfam" id="PF02311">
    <property type="entry name" value="AraC_binding"/>
    <property type="match status" value="1"/>
</dbReference>
<accession>A0A1H7KCZ9</accession>
<dbReference type="EMBL" id="FOAF01000001">
    <property type="protein sequence ID" value="SEK84741.1"/>
    <property type="molecule type" value="Genomic_DNA"/>
</dbReference>
<dbReference type="PANTHER" id="PTHR43280">
    <property type="entry name" value="ARAC-FAMILY TRANSCRIPTIONAL REGULATOR"/>
    <property type="match status" value="1"/>
</dbReference>
<keyword evidence="6" id="KW-1185">Reference proteome</keyword>
<feature type="domain" description="HTH araC/xylS-type" evidence="4">
    <location>
        <begin position="197"/>
        <end position="295"/>
    </location>
</feature>
<dbReference type="Gene3D" id="2.60.120.10">
    <property type="entry name" value="Jelly Rolls"/>
    <property type="match status" value="1"/>
</dbReference>
<evidence type="ECO:0000256" key="3">
    <source>
        <dbReference type="ARBA" id="ARBA00023163"/>
    </source>
</evidence>
<keyword evidence="1" id="KW-0805">Transcription regulation</keyword>